<dbReference type="InterPro" id="IPR050109">
    <property type="entry name" value="HTH-type_TetR-like_transc_reg"/>
</dbReference>
<dbReference type="InterPro" id="IPR009057">
    <property type="entry name" value="Homeodomain-like_sf"/>
</dbReference>
<dbReference type="RefSeq" id="WP_086273860.1">
    <property type="nucleotide sequence ID" value="NZ_NGKU01000001.1"/>
</dbReference>
<dbReference type="PANTHER" id="PTHR30055:SF234">
    <property type="entry name" value="HTH-TYPE TRANSCRIPTIONAL REGULATOR BETI"/>
    <property type="match status" value="1"/>
</dbReference>
<dbReference type="STRING" id="1834191.A5886_000918"/>
<comment type="caution">
    <text evidence="6">The sequence shown here is derived from an EMBL/GenBank/DDBJ whole genome shotgun (WGS) entry which is preliminary data.</text>
</comment>
<gene>
    <name evidence="6" type="ORF">A5886_000918</name>
</gene>
<dbReference type="PROSITE" id="PS50977">
    <property type="entry name" value="HTH_TETR_2"/>
    <property type="match status" value="1"/>
</dbReference>
<evidence type="ECO:0000256" key="1">
    <source>
        <dbReference type="ARBA" id="ARBA00023015"/>
    </source>
</evidence>
<keyword evidence="7" id="KW-1185">Reference proteome</keyword>
<dbReference type="GO" id="GO:0003700">
    <property type="term" value="F:DNA-binding transcription factor activity"/>
    <property type="evidence" value="ECO:0007669"/>
    <property type="project" value="TreeGrafter"/>
</dbReference>
<dbReference type="InterPro" id="IPR036271">
    <property type="entry name" value="Tet_transcr_reg_TetR-rel_C_sf"/>
</dbReference>
<dbReference type="GO" id="GO:0000976">
    <property type="term" value="F:transcription cis-regulatory region binding"/>
    <property type="evidence" value="ECO:0007669"/>
    <property type="project" value="TreeGrafter"/>
</dbReference>
<accession>A0A242A4G1</accession>
<dbReference type="Pfam" id="PF00440">
    <property type="entry name" value="TetR_N"/>
    <property type="match status" value="1"/>
</dbReference>
<reference evidence="6 7" key="1">
    <citation type="submission" date="2017-05" db="EMBL/GenBank/DDBJ databases">
        <title>The Genome Sequence of Enterococcus sp. 8G7_MSG3316.</title>
        <authorList>
            <consortium name="The Broad Institute Genomics Platform"/>
            <consortium name="The Broad Institute Genomic Center for Infectious Diseases"/>
            <person name="Earl A."/>
            <person name="Manson A."/>
            <person name="Schwartman J."/>
            <person name="Gilmore M."/>
            <person name="Abouelleil A."/>
            <person name="Cao P."/>
            <person name="Chapman S."/>
            <person name="Cusick C."/>
            <person name="Shea T."/>
            <person name="Young S."/>
            <person name="Neafsey D."/>
            <person name="Nusbaum C."/>
            <person name="Birren B."/>
        </authorList>
    </citation>
    <scope>NUCLEOTIDE SEQUENCE [LARGE SCALE GENOMIC DNA]</scope>
    <source>
        <strain evidence="6 7">8G7_MSG3316</strain>
    </source>
</reference>
<dbReference type="PANTHER" id="PTHR30055">
    <property type="entry name" value="HTH-TYPE TRANSCRIPTIONAL REGULATOR RUTR"/>
    <property type="match status" value="1"/>
</dbReference>
<dbReference type="PRINTS" id="PR00455">
    <property type="entry name" value="HTHTETR"/>
</dbReference>
<dbReference type="Gene3D" id="1.10.357.10">
    <property type="entry name" value="Tetracycline Repressor, domain 2"/>
    <property type="match status" value="1"/>
</dbReference>
<dbReference type="AlphaFoldDB" id="A0A242A4G1"/>
<sequence>MTHAERSKPKDKKQQKREAIIESAKIVFSKKGLIDATMKDIIEECGISRGGIYLYFQSVDEIFLAVIEQRSQRKFDDVREMITDQVPFDTILDKYFADHRGRLLHSIADSMLRAMYEYYYTHKTAASRSLQEAQLTETKRTIHEIFQVGVAQGVLRDEDLEVIAENYMFVIEGLGILALTGHLSPTTIDNQILMMRRLLPYR</sequence>
<feature type="DNA-binding region" description="H-T-H motif" evidence="4">
    <location>
        <begin position="37"/>
        <end position="56"/>
    </location>
</feature>
<evidence type="ECO:0000256" key="4">
    <source>
        <dbReference type="PROSITE-ProRule" id="PRU00335"/>
    </source>
</evidence>
<dbReference type="Proteomes" id="UP000195043">
    <property type="component" value="Unassembled WGS sequence"/>
</dbReference>
<name>A0A242A4G1_9ENTE</name>
<dbReference type="SUPFAM" id="SSF46689">
    <property type="entry name" value="Homeodomain-like"/>
    <property type="match status" value="1"/>
</dbReference>
<evidence type="ECO:0000313" key="6">
    <source>
        <dbReference type="EMBL" id="OTN75842.1"/>
    </source>
</evidence>
<dbReference type="InterPro" id="IPR001647">
    <property type="entry name" value="HTH_TetR"/>
</dbReference>
<evidence type="ECO:0000256" key="2">
    <source>
        <dbReference type="ARBA" id="ARBA00023125"/>
    </source>
</evidence>
<feature type="domain" description="HTH tetR-type" evidence="5">
    <location>
        <begin position="14"/>
        <end position="74"/>
    </location>
</feature>
<organism evidence="6 7">
    <name type="scientific">Candidatus Enterococcus testudinis</name>
    <dbReference type="NCBI Taxonomy" id="1834191"/>
    <lineage>
        <taxon>Bacteria</taxon>
        <taxon>Bacillati</taxon>
        <taxon>Bacillota</taxon>
        <taxon>Bacilli</taxon>
        <taxon>Lactobacillales</taxon>
        <taxon>Enterococcaceae</taxon>
        <taxon>Enterococcus</taxon>
    </lineage>
</organism>
<dbReference type="EMBL" id="NGKU01000001">
    <property type="protein sequence ID" value="OTN75842.1"/>
    <property type="molecule type" value="Genomic_DNA"/>
</dbReference>
<evidence type="ECO:0000313" key="7">
    <source>
        <dbReference type="Proteomes" id="UP000195043"/>
    </source>
</evidence>
<keyword evidence="2 4" id="KW-0238">DNA-binding</keyword>
<keyword evidence="3" id="KW-0804">Transcription</keyword>
<dbReference type="Gene3D" id="1.10.10.60">
    <property type="entry name" value="Homeodomain-like"/>
    <property type="match status" value="1"/>
</dbReference>
<evidence type="ECO:0000259" key="5">
    <source>
        <dbReference type="PROSITE" id="PS50977"/>
    </source>
</evidence>
<keyword evidence="1" id="KW-0805">Transcription regulation</keyword>
<dbReference type="OrthoDB" id="9814703at2"/>
<protein>
    <recommendedName>
        <fullName evidence="5">HTH tetR-type domain-containing protein</fullName>
    </recommendedName>
</protein>
<proteinExistence type="predicted"/>
<dbReference type="SUPFAM" id="SSF48498">
    <property type="entry name" value="Tetracyclin repressor-like, C-terminal domain"/>
    <property type="match status" value="1"/>
</dbReference>
<evidence type="ECO:0000256" key="3">
    <source>
        <dbReference type="ARBA" id="ARBA00023163"/>
    </source>
</evidence>